<accession>A0A1M6JGH1</accession>
<organism evidence="8 9">
    <name type="scientific">Malonomonas rubra DSM 5091</name>
    <dbReference type="NCBI Taxonomy" id="1122189"/>
    <lineage>
        <taxon>Bacteria</taxon>
        <taxon>Pseudomonadati</taxon>
        <taxon>Thermodesulfobacteriota</taxon>
        <taxon>Desulfuromonadia</taxon>
        <taxon>Desulfuromonadales</taxon>
        <taxon>Geopsychrobacteraceae</taxon>
        <taxon>Malonomonas</taxon>
    </lineage>
</organism>
<evidence type="ECO:0000313" key="8">
    <source>
        <dbReference type="EMBL" id="SHJ45682.1"/>
    </source>
</evidence>
<keyword evidence="3" id="KW-0479">Metal-binding</keyword>
<evidence type="ECO:0000256" key="3">
    <source>
        <dbReference type="ARBA" id="ARBA00022723"/>
    </source>
</evidence>
<dbReference type="RefSeq" id="WP_072909012.1">
    <property type="nucleotide sequence ID" value="NZ_FQZT01000008.1"/>
</dbReference>
<dbReference type="Pfam" id="PF00293">
    <property type="entry name" value="NUDIX"/>
    <property type="match status" value="1"/>
</dbReference>
<keyword evidence="6" id="KW-0464">Manganese</keyword>
<dbReference type="InterPro" id="IPR045121">
    <property type="entry name" value="CoAse"/>
</dbReference>
<keyword evidence="9" id="KW-1185">Reference proteome</keyword>
<dbReference type="PANTHER" id="PTHR12992:SF11">
    <property type="entry name" value="MITOCHONDRIAL COENZYME A DIPHOSPHATASE NUDT8"/>
    <property type="match status" value="1"/>
</dbReference>
<dbReference type="GO" id="GO:0046872">
    <property type="term" value="F:metal ion binding"/>
    <property type="evidence" value="ECO:0007669"/>
    <property type="project" value="UniProtKB-KW"/>
</dbReference>
<name>A0A1M6JGH1_MALRU</name>
<evidence type="ECO:0000256" key="6">
    <source>
        <dbReference type="ARBA" id="ARBA00023211"/>
    </source>
</evidence>
<gene>
    <name evidence="8" type="ORF">SAMN02745165_02437</name>
</gene>
<dbReference type="EMBL" id="FQZT01000008">
    <property type="protein sequence ID" value="SHJ45682.1"/>
    <property type="molecule type" value="Genomic_DNA"/>
</dbReference>
<evidence type="ECO:0000256" key="4">
    <source>
        <dbReference type="ARBA" id="ARBA00022801"/>
    </source>
</evidence>
<protein>
    <submittedName>
        <fullName evidence="8">ADP-ribose pyrophosphatase YjhB, NUDIX family</fullName>
    </submittedName>
</protein>
<dbReference type="Gene3D" id="3.90.79.10">
    <property type="entry name" value="Nucleoside Triphosphate Pyrophosphohydrolase"/>
    <property type="match status" value="1"/>
</dbReference>
<feature type="domain" description="Nudix hydrolase" evidence="7">
    <location>
        <begin position="22"/>
        <end position="156"/>
    </location>
</feature>
<dbReference type="CDD" id="cd03426">
    <property type="entry name" value="NUDIX_CoAse_Nudt7"/>
    <property type="match status" value="1"/>
</dbReference>
<evidence type="ECO:0000256" key="5">
    <source>
        <dbReference type="ARBA" id="ARBA00022842"/>
    </source>
</evidence>
<keyword evidence="4" id="KW-0378">Hydrolase</keyword>
<dbReference type="STRING" id="1122189.SAMN02745165_02437"/>
<reference evidence="8 9" key="1">
    <citation type="submission" date="2016-11" db="EMBL/GenBank/DDBJ databases">
        <authorList>
            <person name="Jaros S."/>
            <person name="Januszkiewicz K."/>
            <person name="Wedrychowicz H."/>
        </authorList>
    </citation>
    <scope>NUCLEOTIDE SEQUENCE [LARGE SCALE GENOMIC DNA]</scope>
    <source>
        <strain evidence="8 9">DSM 5091</strain>
    </source>
</reference>
<dbReference type="GO" id="GO:0010945">
    <property type="term" value="F:coenzyme A diphosphatase activity"/>
    <property type="evidence" value="ECO:0007669"/>
    <property type="project" value="InterPro"/>
</dbReference>
<keyword evidence="5" id="KW-0460">Magnesium</keyword>
<comment type="cofactor">
    <cofactor evidence="2">
        <name>Mg(2+)</name>
        <dbReference type="ChEBI" id="CHEBI:18420"/>
    </cofactor>
</comment>
<proteinExistence type="predicted"/>
<dbReference type="PROSITE" id="PS51462">
    <property type="entry name" value="NUDIX"/>
    <property type="match status" value="1"/>
</dbReference>
<evidence type="ECO:0000259" key="7">
    <source>
        <dbReference type="PROSITE" id="PS51462"/>
    </source>
</evidence>
<evidence type="ECO:0000256" key="2">
    <source>
        <dbReference type="ARBA" id="ARBA00001946"/>
    </source>
</evidence>
<dbReference type="InterPro" id="IPR000086">
    <property type="entry name" value="NUDIX_hydrolase_dom"/>
</dbReference>
<dbReference type="PANTHER" id="PTHR12992">
    <property type="entry name" value="NUDIX HYDROLASE"/>
    <property type="match status" value="1"/>
</dbReference>
<sequence length="200" mass="22904">MTLEQIITRLQKYQPTIIENVDKRQAAVAMLLTANNGVPEVLFIRRAEYDGDPWSGDIAFPGGGIEAQDANAQAAAERETREEIGLRLQRNTYLGRLDDLKGAYLPVQISCFVYLLDKKPQFKLNGEVVDTFWMPLEELLSPQRRHEKTFEFRGTMRTNPIIEMDGYCDHFLWGITYRLLENFFNLLGCQPQSLSKEALG</sequence>
<dbReference type="SUPFAM" id="SSF55811">
    <property type="entry name" value="Nudix"/>
    <property type="match status" value="1"/>
</dbReference>
<comment type="cofactor">
    <cofactor evidence="1">
        <name>Mn(2+)</name>
        <dbReference type="ChEBI" id="CHEBI:29035"/>
    </cofactor>
</comment>
<dbReference type="AlphaFoldDB" id="A0A1M6JGH1"/>
<dbReference type="Proteomes" id="UP000184171">
    <property type="component" value="Unassembled WGS sequence"/>
</dbReference>
<evidence type="ECO:0000313" key="9">
    <source>
        <dbReference type="Proteomes" id="UP000184171"/>
    </source>
</evidence>
<evidence type="ECO:0000256" key="1">
    <source>
        <dbReference type="ARBA" id="ARBA00001936"/>
    </source>
</evidence>
<dbReference type="InterPro" id="IPR015797">
    <property type="entry name" value="NUDIX_hydrolase-like_dom_sf"/>
</dbReference>
<dbReference type="OrthoDB" id="289720at2"/>